<reference evidence="4" key="1">
    <citation type="journal article" date="2018" name="Biosci. Biotechnol. Biochem.">
        <title>Polysaccharide hydrolase of the hadal zone amphipods Hirondellea gigas.</title>
        <authorList>
            <person name="Kobayashi H."/>
            <person name="Nagahama T."/>
            <person name="Arai W."/>
            <person name="Sasagawa Y."/>
            <person name="Umeda M."/>
            <person name="Hayashi T."/>
            <person name="Nikaido I."/>
            <person name="Watanabe H."/>
            <person name="Oguri K."/>
            <person name="Kitazato H."/>
            <person name="Fujioka K."/>
            <person name="Kido Y."/>
            <person name="Takami H."/>
        </authorList>
    </citation>
    <scope>NUCLEOTIDE SEQUENCE</scope>
    <source>
        <tissue evidence="4">Whole body</tissue>
    </source>
</reference>
<dbReference type="InterPro" id="IPR029033">
    <property type="entry name" value="His_PPase_superfam"/>
</dbReference>
<dbReference type="Gene3D" id="3.40.50.1240">
    <property type="entry name" value="Phosphoglycerate mutase-like"/>
    <property type="match status" value="1"/>
</dbReference>
<dbReference type="GO" id="GO:0004331">
    <property type="term" value="F:fructose-2,6-bisphosphate 2-phosphatase activity"/>
    <property type="evidence" value="ECO:0007669"/>
    <property type="project" value="TreeGrafter"/>
</dbReference>
<dbReference type="PANTHER" id="PTHR46517">
    <property type="entry name" value="FRUCTOSE-2,6-BISPHOSPHATASE TIGAR"/>
    <property type="match status" value="1"/>
</dbReference>
<name>A0A2P2I905_9CRUS</name>
<evidence type="ECO:0000313" key="4">
    <source>
        <dbReference type="EMBL" id="LAB70507.1"/>
    </source>
</evidence>
<dbReference type="InterPro" id="IPR051695">
    <property type="entry name" value="Phosphoglycerate_Mutase"/>
</dbReference>
<dbReference type="EMBL" id="IACF01004920">
    <property type="protein sequence ID" value="LAB70507.1"/>
    <property type="molecule type" value="mRNA"/>
</dbReference>
<feature type="active site" description="Proton donor/acceptor" evidence="2">
    <location>
        <position position="109"/>
    </location>
</feature>
<dbReference type="InterPro" id="IPR013078">
    <property type="entry name" value="His_Pase_superF_clade-1"/>
</dbReference>
<organism evidence="4">
    <name type="scientific">Hirondellea gigas</name>
    <dbReference type="NCBI Taxonomy" id="1518452"/>
    <lineage>
        <taxon>Eukaryota</taxon>
        <taxon>Metazoa</taxon>
        <taxon>Ecdysozoa</taxon>
        <taxon>Arthropoda</taxon>
        <taxon>Crustacea</taxon>
        <taxon>Multicrustacea</taxon>
        <taxon>Malacostraca</taxon>
        <taxon>Eumalacostraca</taxon>
        <taxon>Peracarida</taxon>
        <taxon>Amphipoda</taxon>
        <taxon>Amphilochidea</taxon>
        <taxon>Lysianassida</taxon>
        <taxon>Lysianassidira</taxon>
        <taxon>Lysianassoidea</taxon>
        <taxon>Lysianassidae</taxon>
        <taxon>Hirondellea</taxon>
    </lineage>
</organism>
<feature type="binding site" evidence="3">
    <location>
        <position position="81"/>
    </location>
    <ligand>
        <name>substrate</name>
    </ligand>
</feature>
<keyword evidence="1" id="KW-0378">Hydrolase</keyword>
<accession>A0A2P2I905</accession>
<feature type="binding site" evidence="3">
    <location>
        <begin position="31"/>
        <end position="38"/>
    </location>
    <ligand>
        <name>substrate</name>
    </ligand>
</feature>
<sequence length="286" mass="32312">MSDTAATVKPTSTMLRSNKNSSVLFQLICIRHGETDSNREKRIQGHIDIPLNALGLEQAKRAGIALSSQVFSRAYCSDLSRTEQTARQILQQTAMSSPPDLVVDARIKERYFGVVENMLYNDVLKLLDPGQLDWSAYVAEKGETLGEVEIRFVNFFKTLCQSVYDKHKAKSSEENGSTTEHSNDLSNVKVDFDIENGHDDEAPEDCNDAEEVCENVLMVSHGAALRLFYSHMEKTLHCTVPEPKDIFPLNTAYSVFKVRYSPRRYKVTCQTYNKADHIKDIDLSTF</sequence>
<dbReference type="GO" id="GO:0005829">
    <property type="term" value="C:cytosol"/>
    <property type="evidence" value="ECO:0007669"/>
    <property type="project" value="TreeGrafter"/>
</dbReference>
<dbReference type="Pfam" id="PF00300">
    <property type="entry name" value="His_Phos_1"/>
    <property type="match status" value="1"/>
</dbReference>
<dbReference type="SMART" id="SM00855">
    <property type="entry name" value="PGAM"/>
    <property type="match status" value="1"/>
</dbReference>
<dbReference type="PIRSF" id="PIRSF000709">
    <property type="entry name" value="6PFK_2-Ptase"/>
    <property type="match status" value="1"/>
</dbReference>
<dbReference type="PANTHER" id="PTHR46517:SF1">
    <property type="entry name" value="FRUCTOSE-2,6-BISPHOSPHATASE TIGAR"/>
    <property type="match status" value="1"/>
</dbReference>
<dbReference type="SUPFAM" id="SSF53254">
    <property type="entry name" value="Phosphoglycerate mutase-like"/>
    <property type="match status" value="1"/>
</dbReference>
<dbReference type="GO" id="GO:0043456">
    <property type="term" value="P:regulation of pentose-phosphate shunt"/>
    <property type="evidence" value="ECO:0007669"/>
    <property type="project" value="TreeGrafter"/>
</dbReference>
<dbReference type="AlphaFoldDB" id="A0A2P2I905"/>
<proteinExistence type="evidence at transcript level"/>
<protein>
    <submittedName>
        <fullName evidence="4">Fructose-2,6-bisphosphatase TIGAR B-like</fullName>
    </submittedName>
</protein>
<evidence type="ECO:0000256" key="3">
    <source>
        <dbReference type="PIRSR" id="PIRSR613078-2"/>
    </source>
</evidence>
<feature type="active site" description="Tele-phosphohistidine intermediate" evidence="2">
    <location>
        <position position="32"/>
    </location>
</feature>
<evidence type="ECO:0000256" key="1">
    <source>
        <dbReference type="ARBA" id="ARBA00022801"/>
    </source>
</evidence>
<dbReference type="GO" id="GO:0045820">
    <property type="term" value="P:negative regulation of glycolytic process"/>
    <property type="evidence" value="ECO:0007669"/>
    <property type="project" value="TreeGrafter"/>
</dbReference>
<evidence type="ECO:0000256" key="2">
    <source>
        <dbReference type="PIRSR" id="PIRSR613078-1"/>
    </source>
</evidence>
<dbReference type="CDD" id="cd07067">
    <property type="entry name" value="HP_PGM_like"/>
    <property type="match status" value="1"/>
</dbReference>